<evidence type="ECO:0000259" key="2">
    <source>
        <dbReference type="Pfam" id="PF08387"/>
    </source>
</evidence>
<dbReference type="InterPro" id="IPR001810">
    <property type="entry name" value="F-box_dom"/>
</dbReference>
<dbReference type="InterPro" id="IPR036047">
    <property type="entry name" value="F-box-like_dom_sf"/>
</dbReference>
<dbReference type="EMBL" id="KB870812">
    <property type="protein sequence ID" value="EOA15113.1"/>
    <property type="molecule type" value="Genomic_DNA"/>
</dbReference>
<dbReference type="SUPFAM" id="SSF81383">
    <property type="entry name" value="F-box domain"/>
    <property type="match status" value="1"/>
</dbReference>
<gene>
    <name evidence="4" type="ORF">CARUB_v10028486mg</name>
</gene>
<evidence type="ECO:0000259" key="3">
    <source>
        <dbReference type="Pfam" id="PF24758"/>
    </source>
</evidence>
<feature type="domain" description="F-box/LRR-repeat protein 15/At3g58940/PEG3-like LRR" evidence="3">
    <location>
        <begin position="73"/>
        <end position="166"/>
    </location>
</feature>
<dbReference type="InterPro" id="IPR055411">
    <property type="entry name" value="LRR_FXL15/At3g58940/PEG3-like"/>
</dbReference>
<dbReference type="PANTHER" id="PTHR31900:SF34">
    <property type="entry name" value="EMB|CAB62440.1-RELATED"/>
    <property type="match status" value="1"/>
</dbReference>
<name>R0GVD7_9BRAS</name>
<dbReference type="AlphaFoldDB" id="R0GVD7"/>
<accession>R0GVD7</accession>
<evidence type="ECO:0000259" key="1">
    <source>
        <dbReference type="Pfam" id="PF00646"/>
    </source>
</evidence>
<evidence type="ECO:0008006" key="6">
    <source>
        <dbReference type="Google" id="ProtNLM"/>
    </source>
</evidence>
<dbReference type="Proteomes" id="UP000029121">
    <property type="component" value="Unassembled WGS sequence"/>
</dbReference>
<proteinExistence type="predicted"/>
<dbReference type="Pfam" id="PF00646">
    <property type="entry name" value="F-box"/>
    <property type="match status" value="1"/>
</dbReference>
<dbReference type="PANTHER" id="PTHR31900">
    <property type="entry name" value="F-BOX/RNI SUPERFAMILY PROTEIN-RELATED"/>
    <property type="match status" value="1"/>
</dbReference>
<evidence type="ECO:0000313" key="4">
    <source>
        <dbReference type="EMBL" id="EOA15113.1"/>
    </source>
</evidence>
<dbReference type="STRING" id="81985.R0GVD7"/>
<feature type="domain" description="FBD" evidence="2">
    <location>
        <begin position="272"/>
        <end position="317"/>
    </location>
</feature>
<organism evidence="4 5">
    <name type="scientific">Capsella rubella</name>
    <dbReference type="NCBI Taxonomy" id="81985"/>
    <lineage>
        <taxon>Eukaryota</taxon>
        <taxon>Viridiplantae</taxon>
        <taxon>Streptophyta</taxon>
        <taxon>Embryophyta</taxon>
        <taxon>Tracheophyta</taxon>
        <taxon>Spermatophyta</taxon>
        <taxon>Magnoliopsida</taxon>
        <taxon>eudicotyledons</taxon>
        <taxon>Gunneridae</taxon>
        <taxon>Pentapetalae</taxon>
        <taxon>rosids</taxon>
        <taxon>malvids</taxon>
        <taxon>Brassicales</taxon>
        <taxon>Brassicaceae</taxon>
        <taxon>Camelineae</taxon>
        <taxon>Capsella</taxon>
    </lineage>
</organism>
<sequence length="325" mass="37586">EENVDSRDKISSLSNDLLIRILSLVSTREAVATMILSKRWRDIWTLVPKLEYNDYDEYKSISCYGIDIEKVVANAADRYLCKLDLELHWTWRATSLPKSLYTCKTLVEVNLLDIILVDVPSSIFLPSLKILRLFFVKFKDEDSFKRLVSSCSVLAKLTVFLGITDFRTHPFSMLNKFRFDVPHIFVLCKTGDKFLQTIPILSCLFVTLKDPMTLKFSGITTFSRLRSFKLFSYGDLWLELLSFILNNSPRLGDLYILDNGHQPGNLPLSWQQPSLVPSCLTSRLEVFAWKRYRASEEKKQVLRYILANSKCLKKVTITLYQPPIV</sequence>
<keyword evidence="5" id="KW-1185">Reference proteome</keyword>
<feature type="domain" description="F-box" evidence="1">
    <location>
        <begin position="10"/>
        <end position="49"/>
    </location>
</feature>
<dbReference type="SUPFAM" id="SSF52047">
    <property type="entry name" value="RNI-like"/>
    <property type="match status" value="1"/>
</dbReference>
<feature type="non-terminal residue" evidence="4">
    <location>
        <position position="1"/>
    </location>
</feature>
<dbReference type="Pfam" id="PF08387">
    <property type="entry name" value="FBD"/>
    <property type="match status" value="1"/>
</dbReference>
<evidence type="ECO:0000313" key="5">
    <source>
        <dbReference type="Proteomes" id="UP000029121"/>
    </source>
</evidence>
<dbReference type="InterPro" id="IPR050232">
    <property type="entry name" value="FBL13/AtMIF1-like"/>
</dbReference>
<dbReference type="InterPro" id="IPR006566">
    <property type="entry name" value="FBD"/>
</dbReference>
<dbReference type="Pfam" id="PF24758">
    <property type="entry name" value="LRR_At5g56370"/>
    <property type="match status" value="1"/>
</dbReference>
<protein>
    <recommendedName>
        <fullName evidence="6">FBD domain-containing protein</fullName>
    </recommendedName>
</protein>
<reference evidence="5" key="1">
    <citation type="journal article" date="2013" name="Nat. Genet.">
        <title>The Capsella rubella genome and the genomic consequences of rapid mating system evolution.</title>
        <authorList>
            <person name="Slotte T."/>
            <person name="Hazzouri K.M."/>
            <person name="Agren J.A."/>
            <person name="Koenig D."/>
            <person name="Maumus F."/>
            <person name="Guo Y.L."/>
            <person name="Steige K."/>
            <person name="Platts A.E."/>
            <person name="Escobar J.S."/>
            <person name="Newman L.K."/>
            <person name="Wang W."/>
            <person name="Mandakova T."/>
            <person name="Vello E."/>
            <person name="Smith L.M."/>
            <person name="Henz S.R."/>
            <person name="Steffen J."/>
            <person name="Takuno S."/>
            <person name="Brandvain Y."/>
            <person name="Coop G."/>
            <person name="Andolfatto P."/>
            <person name="Hu T.T."/>
            <person name="Blanchette M."/>
            <person name="Clark R.M."/>
            <person name="Quesneville H."/>
            <person name="Nordborg M."/>
            <person name="Gaut B.S."/>
            <person name="Lysak M.A."/>
            <person name="Jenkins J."/>
            <person name="Grimwood J."/>
            <person name="Chapman J."/>
            <person name="Prochnik S."/>
            <person name="Shu S."/>
            <person name="Rokhsar D."/>
            <person name="Schmutz J."/>
            <person name="Weigel D."/>
            <person name="Wright S.I."/>
        </authorList>
    </citation>
    <scope>NUCLEOTIDE SEQUENCE [LARGE SCALE GENOMIC DNA]</scope>
    <source>
        <strain evidence="5">cv. Monte Gargano</strain>
    </source>
</reference>